<feature type="coiled-coil region" evidence="1">
    <location>
        <begin position="867"/>
        <end position="924"/>
    </location>
</feature>
<evidence type="ECO:0000313" key="3">
    <source>
        <dbReference type="Proteomes" id="UP000480039"/>
    </source>
</evidence>
<evidence type="ECO:0000256" key="1">
    <source>
        <dbReference type="SAM" id="Coils"/>
    </source>
</evidence>
<keyword evidence="1" id="KW-0175">Coiled coil</keyword>
<proteinExistence type="predicted"/>
<protein>
    <submittedName>
        <fullName evidence="2">Uncharacterized protein</fullName>
    </submittedName>
</protein>
<accession>A0A846JK98</accession>
<comment type="caution">
    <text evidence="2">The sequence shown here is derived from an EMBL/GenBank/DDBJ whole genome shotgun (WGS) entry which is preliminary data.</text>
</comment>
<dbReference type="AlphaFoldDB" id="A0A846JK98"/>
<reference evidence="2 3" key="1">
    <citation type="submission" date="2019-04" db="EMBL/GenBank/DDBJ databases">
        <title>Genome sequencing of Clostridium botulinum Groups I-IV and Clostridium butyricum.</title>
        <authorList>
            <person name="Brunt J."/>
            <person name="Van Vliet A.H.M."/>
            <person name="Stringer S.C."/>
            <person name="Carter A.T."/>
            <person name="Peck M.W."/>
        </authorList>
    </citation>
    <scope>NUCLEOTIDE SEQUENCE [LARGE SCALE GENOMIC DNA]</scope>
    <source>
        <strain evidence="2 3">Colworth BL30</strain>
    </source>
</reference>
<dbReference type="Proteomes" id="UP000480039">
    <property type="component" value="Unassembled WGS sequence"/>
</dbReference>
<gene>
    <name evidence="2" type="ORF">FC871_19685</name>
</gene>
<sequence>MRKQKLLRMYAFDNADIQLKEIRDDLLLEDKYCINKTYKELKINEIRISENELIRCYCLYTNKELKNDMLITDIIKVTLSDEEKKSREQVKGIRFNGIDYVSWFSSTGGMKEADLETHSQCEWYFIKKNLAKLYNQSNNFQDWFEYLISGGKIEDINELYMDKETGKAKLSINKDILSRISLSTSGSWETNIIPRIIVLPECSHKVISDIVTIDVPNLREIEDYEVDTTPFDGCGLMSSNLALAIQKDLDVDYDVDFAVIRMYNALAVKGLVVKMDFISYFKEFYQYNTDLFYRKADGKFYTKDYIGEEQCLNNADLILNESQVKWAKWWKDDNGIEGALDRLRDKEFDTYRNTLSHLHITKINKNPEKLKEYILTNYQLMSNLAITPTEIDILSKDTEELYNKILEGDEDLIRIFWGDINNEAENDKDIDGNIIINEDYSMTTQAQKLLTINPEMINIAYVKRAVARMITKKIKLLASGKFYVRGSYQYVCMCPITMCDWIMNRKDNNLIKSEDGLKAHQFYNTSVQDGEIRTASRCPLNSFSEVQNLTYIRNNTLDKYLGKLTREIHFINAYDLTCKIMSGMDEDGDGNIIVDEEIIKSSVVEDLPFINVDDDKSKAVKMEYTKNNRIEATLKASGNLIGSLAFMGMSVNNNATEIPEYRSYKRTKTGVVYTYSDLWQHWKTKKQDELKDKTYSKFLEVLDKKFEYVDIHNKHTEQEIKDHIAKQFHERKYDSYRLRNLQMEAIDAPKLLSTPTIPKWLKDKYKKKPRYLYYAKDYLRKDKTEYLDSAMDIHATRIARELLSKCYKNKQDSDKVNILKKYCDEKEFAAYYKDEYEKCKTEIGNIYEDYKEKVIKSVYNLKVSEIKKSYKESIEELDLELKGLDKKEYAKKRKYQKETREKLKDTLEESLQDIKKKYLNLKLKAEMDINFEADDIIKRYKKELIAYSLVNLCNSETFIFKFFFAPVASVIEKNSLECKNYTYRECKDGEKEDVQYLHKKYKRVEIIRSAEEIEKLHKESRYNQYKKLVKQLDGFSKEFQICGLKVDKFEFDKVIIKLETFIDRKTEMERETIKLYNKNTEIGFVHPSSVKIDEFTDLKDYKNKECYFKFNRNSGKSIKAIISYM</sequence>
<name>A0A846JK98_CLOBO</name>
<organism evidence="2 3">
    <name type="scientific">Clostridium botulinum</name>
    <dbReference type="NCBI Taxonomy" id="1491"/>
    <lineage>
        <taxon>Bacteria</taxon>
        <taxon>Bacillati</taxon>
        <taxon>Bacillota</taxon>
        <taxon>Clostridia</taxon>
        <taxon>Eubacteriales</taxon>
        <taxon>Clostridiaceae</taxon>
        <taxon>Clostridium</taxon>
    </lineage>
</organism>
<dbReference type="EMBL" id="SWQE01000017">
    <property type="protein sequence ID" value="NFJ10634.1"/>
    <property type="molecule type" value="Genomic_DNA"/>
</dbReference>
<evidence type="ECO:0000313" key="2">
    <source>
        <dbReference type="EMBL" id="NFJ10634.1"/>
    </source>
</evidence>